<dbReference type="KEGG" id="cphy:B5808_17125"/>
<accession>A0A1X9LQN5</accession>
<organism evidence="1 2">
    <name type="scientific">Cnuibacter physcomitrellae</name>
    <dbReference type="NCBI Taxonomy" id="1619308"/>
    <lineage>
        <taxon>Bacteria</taxon>
        <taxon>Bacillati</taxon>
        <taxon>Actinomycetota</taxon>
        <taxon>Actinomycetes</taxon>
        <taxon>Micrococcales</taxon>
        <taxon>Microbacteriaceae</taxon>
        <taxon>Cnuibacter</taxon>
    </lineage>
</organism>
<gene>
    <name evidence="1" type="ORF">B5808_17125</name>
</gene>
<dbReference type="Proteomes" id="UP000192775">
    <property type="component" value="Chromosome"/>
</dbReference>
<reference evidence="1 2" key="1">
    <citation type="submission" date="2017-04" db="EMBL/GenBank/DDBJ databases">
        <authorList>
            <person name="Afonso C.L."/>
            <person name="Miller P.J."/>
            <person name="Scott M.A."/>
            <person name="Spackman E."/>
            <person name="Goraichik I."/>
            <person name="Dimitrov K.M."/>
            <person name="Suarez D.L."/>
            <person name="Swayne D.E."/>
        </authorList>
    </citation>
    <scope>NUCLEOTIDE SEQUENCE [LARGE SCALE GENOMIC DNA]</scope>
    <source>
        <strain evidence="2">XA(T)</strain>
    </source>
</reference>
<evidence type="ECO:0000313" key="2">
    <source>
        <dbReference type="Proteomes" id="UP000192775"/>
    </source>
</evidence>
<dbReference type="RefSeq" id="WP_085020890.1">
    <property type="nucleotide sequence ID" value="NZ_BMHD01000001.1"/>
</dbReference>
<name>A0A1X9LQN5_9MICO</name>
<proteinExistence type="predicted"/>
<dbReference type="EMBL" id="CP020715">
    <property type="protein sequence ID" value="ARJ06752.1"/>
    <property type="molecule type" value="Genomic_DNA"/>
</dbReference>
<dbReference type="AlphaFoldDB" id="A0A1X9LQN5"/>
<sequence>MARLDATRQRASAGRRAESMAAVLAGDAAATSGLFVLAGAAALRGRPSRARVLATLGAAIAPSVLLAASAVGAVAAGGGRGSRRAAARYGVAAVVVGDVLHTAASAAFLRRGSGIRGWARLSLVAGNAATALYLRQLLPEARRAR</sequence>
<protein>
    <submittedName>
        <fullName evidence="1">Uncharacterized protein</fullName>
    </submittedName>
</protein>
<evidence type="ECO:0000313" key="1">
    <source>
        <dbReference type="EMBL" id="ARJ06752.1"/>
    </source>
</evidence>
<dbReference type="STRING" id="1619308.B5808_17125"/>
<keyword evidence="2" id="KW-1185">Reference proteome</keyword>